<reference evidence="2" key="1">
    <citation type="submission" date="2021-02" db="EMBL/GenBank/DDBJ databases">
        <title>Strain Y2R2, a novel species of the genus Halomonas.</title>
        <authorList>
            <person name="Huang H."/>
        </authorList>
    </citation>
    <scope>NUCLEOTIDE SEQUENCE</scope>
    <source>
        <strain evidence="2">Y2R2</strain>
    </source>
</reference>
<dbReference type="InterPro" id="IPR006640">
    <property type="entry name" value="SprT-like_domain"/>
</dbReference>
<dbReference type="RefSeq" id="WP_149286014.1">
    <property type="nucleotide sequence ID" value="NZ_CP038437.2"/>
</dbReference>
<evidence type="ECO:0000313" key="3">
    <source>
        <dbReference type="Proteomes" id="UP000324285"/>
    </source>
</evidence>
<dbReference type="SMART" id="SM00731">
    <property type="entry name" value="SprT"/>
    <property type="match status" value="1"/>
</dbReference>
<dbReference type="Pfam" id="PF10263">
    <property type="entry name" value="SprT-like"/>
    <property type="match status" value="1"/>
</dbReference>
<evidence type="ECO:0000313" key="2">
    <source>
        <dbReference type="EMBL" id="QEM82892.1"/>
    </source>
</evidence>
<dbReference type="OrthoDB" id="267364at2"/>
<dbReference type="EMBL" id="CP038437">
    <property type="protein sequence ID" value="QEM82892.1"/>
    <property type="molecule type" value="Genomic_DNA"/>
</dbReference>
<sequence length="190" mass="21755">MSKLVPVLPDVDAAVLQALDREGLKQAVLMRVDEALALCRSIHPALPAPEVWFDLRGKSAGQAHFGRKGLRFNVPLLEDNRVAFLTEVVPHEMAHWMVWHLENGPLFRPHGREWQTVMVRLFGLPPNVTHCFDTARSSPAPYRYRCDCREHHFSAQRHANARAGREYCCKICRSRLQFCPEPGLKKAKRQ</sequence>
<dbReference type="KEGG" id="hbh:E4T21_16060"/>
<proteinExistence type="predicted"/>
<dbReference type="Proteomes" id="UP000324285">
    <property type="component" value="Chromosome"/>
</dbReference>
<name>A0A5C1NGR4_9GAMM</name>
<dbReference type="AlphaFoldDB" id="A0A5C1NGR4"/>
<accession>A0A5C1NGR4</accession>
<keyword evidence="3" id="KW-1185">Reference proteome</keyword>
<feature type="domain" description="SprT-like" evidence="1">
    <location>
        <begin position="26"/>
        <end position="179"/>
    </location>
</feature>
<dbReference type="PANTHER" id="PTHR38773">
    <property type="entry name" value="PROTEIN SPRT"/>
    <property type="match status" value="1"/>
</dbReference>
<dbReference type="GO" id="GO:0006950">
    <property type="term" value="P:response to stress"/>
    <property type="evidence" value="ECO:0007669"/>
    <property type="project" value="UniProtKB-ARBA"/>
</dbReference>
<gene>
    <name evidence="2" type="ORF">E4T21_16060</name>
</gene>
<protein>
    <submittedName>
        <fullName evidence="2">SprT-like domain-containing protein</fullName>
    </submittedName>
</protein>
<organism evidence="2 3">
    <name type="scientific">Halomonas binhaiensis</name>
    <dbReference type="NCBI Taxonomy" id="2562282"/>
    <lineage>
        <taxon>Bacteria</taxon>
        <taxon>Pseudomonadati</taxon>
        <taxon>Pseudomonadota</taxon>
        <taxon>Gammaproteobacteria</taxon>
        <taxon>Oceanospirillales</taxon>
        <taxon>Halomonadaceae</taxon>
        <taxon>Halomonas</taxon>
    </lineage>
</organism>
<dbReference type="PANTHER" id="PTHR38773:SF1">
    <property type="entry name" value="PROTEIN SPRT"/>
    <property type="match status" value="1"/>
</dbReference>
<evidence type="ECO:0000259" key="1">
    <source>
        <dbReference type="SMART" id="SM00731"/>
    </source>
</evidence>